<protein>
    <recommendedName>
        <fullName evidence="3">beta-glucosidase</fullName>
        <ecNumber evidence="3">3.2.1.21</ecNumber>
    </recommendedName>
</protein>
<keyword evidence="4 8" id="KW-0732">Signal</keyword>
<name>D1PXB0_9BACT</name>
<dbReference type="Proteomes" id="UP000003160">
    <property type="component" value="Unassembled WGS sequence"/>
</dbReference>
<dbReference type="RefSeq" id="WP_007173698.1">
    <property type="nucleotide sequence ID" value="NZ_GG704781.1"/>
</dbReference>
<keyword evidence="11" id="KW-1185">Reference proteome</keyword>
<dbReference type="Gene3D" id="3.40.50.1700">
    <property type="entry name" value="Glycoside hydrolase family 3 C-terminal domain"/>
    <property type="match status" value="1"/>
</dbReference>
<dbReference type="PRINTS" id="PR00133">
    <property type="entry name" value="GLHYDRLASE3"/>
</dbReference>
<dbReference type="PANTHER" id="PTHR30620:SF16">
    <property type="entry name" value="LYSOSOMAL BETA GLUCOSIDASE"/>
    <property type="match status" value="1"/>
</dbReference>
<dbReference type="SUPFAM" id="SSF52279">
    <property type="entry name" value="Beta-D-glucan exohydrolase, C-terminal domain"/>
    <property type="match status" value="1"/>
</dbReference>
<feature type="domain" description="Fibronectin type III-like" evidence="9">
    <location>
        <begin position="687"/>
        <end position="756"/>
    </location>
</feature>
<evidence type="ECO:0000313" key="11">
    <source>
        <dbReference type="Proteomes" id="UP000003160"/>
    </source>
</evidence>
<evidence type="ECO:0000259" key="9">
    <source>
        <dbReference type="SMART" id="SM01217"/>
    </source>
</evidence>
<reference evidence="10 11" key="1">
    <citation type="submission" date="2009-10" db="EMBL/GenBank/DDBJ databases">
        <authorList>
            <person name="Qin X."/>
            <person name="Bachman B."/>
            <person name="Battles P."/>
            <person name="Bell A."/>
            <person name="Bess C."/>
            <person name="Bickham C."/>
            <person name="Chaboub L."/>
            <person name="Chen D."/>
            <person name="Coyle M."/>
            <person name="Deiros D.R."/>
            <person name="Dinh H."/>
            <person name="Forbes L."/>
            <person name="Fowler G."/>
            <person name="Francisco L."/>
            <person name="Fu Q."/>
            <person name="Gubbala S."/>
            <person name="Hale W."/>
            <person name="Han Y."/>
            <person name="Hemphill L."/>
            <person name="Highlander S.K."/>
            <person name="Hirani K."/>
            <person name="Hogues M."/>
            <person name="Jackson L."/>
            <person name="Jakkamsetti A."/>
            <person name="Javaid M."/>
            <person name="Jiang H."/>
            <person name="Korchina V."/>
            <person name="Kovar C."/>
            <person name="Lara F."/>
            <person name="Lee S."/>
            <person name="Mata R."/>
            <person name="Mathew T."/>
            <person name="Moen C."/>
            <person name="Morales K."/>
            <person name="Munidasa M."/>
            <person name="Nazareth L."/>
            <person name="Ngo R."/>
            <person name="Nguyen L."/>
            <person name="Okwuonu G."/>
            <person name="Ongeri F."/>
            <person name="Patil S."/>
            <person name="Petrosino J."/>
            <person name="Pham C."/>
            <person name="Pham P."/>
            <person name="Pu L.-L."/>
            <person name="Puazo M."/>
            <person name="Raj R."/>
            <person name="Reid J."/>
            <person name="Rouhana J."/>
            <person name="Saada N."/>
            <person name="Shang Y."/>
            <person name="Simmons D."/>
            <person name="Thornton R."/>
            <person name="Warren J."/>
            <person name="Weissenberger G."/>
            <person name="Zhang J."/>
            <person name="Zhang L."/>
            <person name="Zhou C."/>
            <person name="Zhu D."/>
            <person name="Muzny D."/>
            <person name="Worley K."/>
            <person name="Gibbs R."/>
        </authorList>
    </citation>
    <scope>NUCLEOTIDE SEQUENCE [LARGE SCALE GENOMIC DNA]</scope>
    <source>
        <strain evidence="10 11">DSM 17361</strain>
    </source>
</reference>
<dbReference type="InterPro" id="IPR036881">
    <property type="entry name" value="Glyco_hydro_3_C_sf"/>
</dbReference>
<evidence type="ECO:0000256" key="3">
    <source>
        <dbReference type="ARBA" id="ARBA00012744"/>
    </source>
</evidence>
<comment type="caution">
    <text evidence="10">The sequence shown here is derived from an EMBL/GenBank/DDBJ whole genome shotgun (WGS) entry which is preliminary data.</text>
</comment>
<evidence type="ECO:0000313" key="10">
    <source>
        <dbReference type="EMBL" id="EFA43994.1"/>
    </source>
</evidence>
<dbReference type="Pfam" id="PF01915">
    <property type="entry name" value="Glyco_hydro_3_C"/>
    <property type="match status" value="1"/>
</dbReference>
<dbReference type="SMART" id="SM01217">
    <property type="entry name" value="Fn3_like"/>
    <property type="match status" value="1"/>
</dbReference>
<evidence type="ECO:0000256" key="2">
    <source>
        <dbReference type="ARBA" id="ARBA00005336"/>
    </source>
</evidence>
<dbReference type="EC" id="3.2.1.21" evidence="3"/>
<keyword evidence="5 7" id="KW-0378">Hydrolase</keyword>
<dbReference type="InterPro" id="IPR001764">
    <property type="entry name" value="Glyco_hydro_3_N"/>
</dbReference>
<accession>D1PXB0</accession>
<evidence type="ECO:0000256" key="1">
    <source>
        <dbReference type="ARBA" id="ARBA00000448"/>
    </source>
</evidence>
<comment type="catalytic activity">
    <reaction evidence="1">
        <text>Hydrolysis of terminal, non-reducing beta-D-glucosyl residues with release of beta-D-glucose.</text>
        <dbReference type="EC" id="3.2.1.21"/>
    </reaction>
</comment>
<sequence length="768" mass="85434">MKIKNRLISAVSGLSMAATLLPINANAQKNPDIESKINALMGKMSLDEKVGQTAEMAIDIIGNWQGDEFVVDQAKLQKVIGQYKVGSILNAPGKALTPQNWYKVISAIQELSMKTMGIPCVYGLDQNHGTTYTLGGTIFPQNINMAASFNRDLVHKAAEVTAYETRAANCPWTYSPTVDLSRDPRWPRMWENYGEDCFLSAEMCRAAVMGFQGTDKNNIGSRHVAVSLKHYLGYGSPRTGKDRTPAYIPEFEIREKHLAPFKAGVEAGALSVMVNSASVNGVPVHMSKHYLTDVLKKELGFDGVVVTDWADINNLYTREMVAKDKKDAIIKAINAGIDMTMEPYDLTYCTLLKEAVNEGKVPMARLDDAVRRVLRMKFRLGLFDTPNTKMKDYPKFGAKEYAQLSEDAAVETQVLLKNEENILPLKQGLKILVTGPNANTMRPLDGGWTYTWQGDADNFAQSKNTIFEALQQRFGKNNVIYEPGVTYKMSGKYWEENTPEIEKAVQAAAQADIILACVGENSYCETPGNLNDLALSDNQRNLVRALAKTGKKIVLILNLGRPRIIADIEPLASAVVNTLIPGEHGADALARLLAGDDNFSARLPYTYPRYSAALTTYDYRVSEESGTMEGAYDYNALIDVQWPFGYSKSYTTFSYGDLKTDKTDFGLNDNITVSIDVTNTGKREGKVSVLLFSRDQHASLVPEVRRLRAFTKINLKPGETQTVSQTIKARDLAFVGTDDMWHLEEGKFMLQIEDKIAWINCTQDYTWK</sequence>
<dbReference type="Pfam" id="PF14310">
    <property type="entry name" value="Fn3-like"/>
    <property type="match status" value="1"/>
</dbReference>
<dbReference type="AlphaFoldDB" id="D1PXB0"/>
<dbReference type="GO" id="GO:0008422">
    <property type="term" value="F:beta-glucosidase activity"/>
    <property type="evidence" value="ECO:0007669"/>
    <property type="project" value="UniProtKB-EC"/>
</dbReference>
<proteinExistence type="inferred from homology"/>
<dbReference type="Gene3D" id="3.20.20.300">
    <property type="entry name" value="Glycoside hydrolase, family 3, N-terminal domain"/>
    <property type="match status" value="1"/>
</dbReference>
<dbReference type="InterPro" id="IPR026891">
    <property type="entry name" value="Fn3-like"/>
</dbReference>
<dbReference type="Gene3D" id="2.60.40.10">
    <property type="entry name" value="Immunoglobulins"/>
    <property type="match status" value="1"/>
</dbReference>
<dbReference type="SUPFAM" id="SSF51445">
    <property type="entry name" value="(Trans)glycosidases"/>
    <property type="match status" value="1"/>
</dbReference>
<feature type="chain" id="PRO_5003025284" description="beta-glucosidase" evidence="8">
    <location>
        <begin position="28"/>
        <end position="768"/>
    </location>
</feature>
<dbReference type="InterPro" id="IPR013783">
    <property type="entry name" value="Ig-like_fold"/>
</dbReference>
<dbReference type="InterPro" id="IPR002772">
    <property type="entry name" value="Glyco_hydro_3_C"/>
</dbReference>
<dbReference type="InterPro" id="IPR017853">
    <property type="entry name" value="GH"/>
</dbReference>
<dbReference type="InterPro" id="IPR036962">
    <property type="entry name" value="Glyco_hydro_3_N_sf"/>
</dbReference>
<dbReference type="eggNOG" id="COG1472">
    <property type="taxonomic scope" value="Bacteria"/>
</dbReference>
<gene>
    <name evidence="10" type="primary">xarB</name>
    <name evidence="10" type="ORF">HMPREF0645_1595</name>
</gene>
<dbReference type="InterPro" id="IPR019800">
    <property type="entry name" value="Glyco_hydro_3_AS"/>
</dbReference>
<comment type="similarity">
    <text evidence="2 7">Belongs to the glycosyl hydrolase 3 family.</text>
</comment>
<evidence type="ECO:0000256" key="7">
    <source>
        <dbReference type="RuleBase" id="RU361161"/>
    </source>
</evidence>
<evidence type="ECO:0000256" key="4">
    <source>
        <dbReference type="ARBA" id="ARBA00022729"/>
    </source>
</evidence>
<keyword evidence="6 7" id="KW-0326">Glycosidase</keyword>
<dbReference type="FunFam" id="3.20.20.300:FF:000007">
    <property type="entry name" value="Lysosomal beta glucosidase"/>
    <property type="match status" value="1"/>
</dbReference>
<dbReference type="EMBL" id="ACKS01000068">
    <property type="protein sequence ID" value="EFA43994.1"/>
    <property type="molecule type" value="Genomic_DNA"/>
</dbReference>
<dbReference type="PROSITE" id="PS00775">
    <property type="entry name" value="GLYCOSYL_HYDROL_F3"/>
    <property type="match status" value="1"/>
</dbReference>
<feature type="signal peptide" evidence="8">
    <location>
        <begin position="1"/>
        <end position="27"/>
    </location>
</feature>
<dbReference type="Pfam" id="PF00933">
    <property type="entry name" value="Glyco_hydro_3"/>
    <property type="match status" value="1"/>
</dbReference>
<evidence type="ECO:0000256" key="6">
    <source>
        <dbReference type="ARBA" id="ARBA00023295"/>
    </source>
</evidence>
<evidence type="ECO:0000256" key="5">
    <source>
        <dbReference type="ARBA" id="ARBA00022801"/>
    </source>
</evidence>
<dbReference type="PANTHER" id="PTHR30620">
    <property type="entry name" value="PERIPLASMIC BETA-GLUCOSIDASE-RELATED"/>
    <property type="match status" value="1"/>
</dbReference>
<dbReference type="InterPro" id="IPR051915">
    <property type="entry name" value="Cellulose_Degrad_GH3"/>
</dbReference>
<dbReference type="HOGENOM" id="CLU_004542_5_1_10"/>
<evidence type="ECO:0000256" key="8">
    <source>
        <dbReference type="SAM" id="SignalP"/>
    </source>
</evidence>
<organism evidence="10 11">
    <name type="scientific">Hallella bergensis DSM 17361</name>
    <dbReference type="NCBI Taxonomy" id="585502"/>
    <lineage>
        <taxon>Bacteria</taxon>
        <taxon>Pseudomonadati</taxon>
        <taxon>Bacteroidota</taxon>
        <taxon>Bacteroidia</taxon>
        <taxon>Bacteroidales</taxon>
        <taxon>Prevotellaceae</taxon>
        <taxon>Hallella</taxon>
    </lineage>
</organism>
<dbReference type="OrthoDB" id="9805821at2"/>
<dbReference type="GO" id="GO:0009251">
    <property type="term" value="P:glucan catabolic process"/>
    <property type="evidence" value="ECO:0007669"/>
    <property type="project" value="TreeGrafter"/>
</dbReference>